<dbReference type="RefSeq" id="WP_103426871.1">
    <property type="nucleotide sequence ID" value="NZ_CP026309.1"/>
</dbReference>
<keyword evidence="2" id="KW-1185">Reference proteome</keyword>
<protein>
    <submittedName>
        <fullName evidence="1">Uncharacterized protein</fullName>
    </submittedName>
</protein>
<evidence type="ECO:0000313" key="2">
    <source>
        <dbReference type="Proteomes" id="UP000236584"/>
    </source>
</evidence>
<accession>A0A2I8VMM2</accession>
<proteinExistence type="predicted"/>
<dbReference type="EMBL" id="CP026309">
    <property type="protein sequence ID" value="AUV83182.1"/>
    <property type="molecule type" value="Genomic_DNA"/>
</dbReference>
<dbReference type="KEGG" id="srub:C2R22_17290"/>
<sequence length="162" mass="17550">MSELPGRVRRAFADHSGFEEAGIDEYVSTATPFDATVTVETDDDGHVRFTVEIRVPTLSAVVDGDVAGVVEEGWTETFELRVEDVDGVTKAERGLDPTVRHLDDELVVTVTYTDINERRGVDDAAALVTFVEGTYVQGVIPGYDYTEPVTSLMSSAKDAGGF</sequence>
<dbReference type="GeneID" id="35593884"/>
<reference evidence="1 2" key="1">
    <citation type="submission" date="2018-01" db="EMBL/GenBank/DDBJ databases">
        <title>Complete genome sequence of Salinigranum rubrum GX10T, an extremely halophilic archaeon isolated from a marine solar saltern.</title>
        <authorList>
            <person name="Han S."/>
        </authorList>
    </citation>
    <scope>NUCLEOTIDE SEQUENCE [LARGE SCALE GENOMIC DNA]</scope>
    <source>
        <strain evidence="1 2">GX10</strain>
    </source>
</reference>
<dbReference type="Pfam" id="PF19130">
    <property type="entry name" value="DUF5813"/>
    <property type="match status" value="1"/>
</dbReference>
<dbReference type="Proteomes" id="UP000236584">
    <property type="component" value="Chromosome"/>
</dbReference>
<dbReference type="OrthoDB" id="213744at2157"/>
<evidence type="ECO:0000313" key="1">
    <source>
        <dbReference type="EMBL" id="AUV83182.1"/>
    </source>
</evidence>
<dbReference type="InterPro" id="IPR043851">
    <property type="entry name" value="DUF5813"/>
</dbReference>
<gene>
    <name evidence="1" type="ORF">C2R22_17290</name>
</gene>
<dbReference type="AlphaFoldDB" id="A0A2I8VMM2"/>
<name>A0A2I8VMM2_9EURY</name>
<organism evidence="1 2">
    <name type="scientific">Salinigranum rubrum</name>
    <dbReference type="NCBI Taxonomy" id="755307"/>
    <lineage>
        <taxon>Archaea</taxon>
        <taxon>Methanobacteriati</taxon>
        <taxon>Methanobacteriota</taxon>
        <taxon>Stenosarchaea group</taxon>
        <taxon>Halobacteria</taxon>
        <taxon>Halobacteriales</taxon>
        <taxon>Haloferacaceae</taxon>
        <taxon>Salinigranum</taxon>
    </lineage>
</organism>